<name>A0A0H5R635_9EUKA</name>
<sequence length="242" mass="27837">WFQCTSSSTKFTFAIMASLLVRSPLIYRRTSGCYFLRMFSTNSGAGPVKLGYPFSMLTPTIDGEKSLRFPDPIWSPTVEFMSWWKFHAIRLFINPLVNRTNFLQGCDQVFRRMNEAIGFENVTECEDMCSEDLRTNLQAIFTANASKSTLQPSLKVLELNAWVFDVALITKTLDSQLTEIWAHVDVMFEYKGQIVYRDRKTSAPVNDESEIPHTRTSMYRLEGCLKDVAQKHDLQWIVTAIL</sequence>
<dbReference type="AlphaFoldDB" id="A0A0H5R635"/>
<dbReference type="EMBL" id="HACM01009151">
    <property type="protein sequence ID" value="CRZ09593.1"/>
    <property type="molecule type" value="Transcribed_RNA"/>
</dbReference>
<organism evidence="1">
    <name type="scientific">Spongospora subterranea</name>
    <dbReference type="NCBI Taxonomy" id="70186"/>
    <lineage>
        <taxon>Eukaryota</taxon>
        <taxon>Sar</taxon>
        <taxon>Rhizaria</taxon>
        <taxon>Endomyxa</taxon>
        <taxon>Phytomyxea</taxon>
        <taxon>Plasmodiophorida</taxon>
        <taxon>Plasmodiophoridae</taxon>
        <taxon>Spongospora</taxon>
    </lineage>
</organism>
<feature type="non-terminal residue" evidence="1">
    <location>
        <position position="1"/>
    </location>
</feature>
<evidence type="ECO:0000313" key="1">
    <source>
        <dbReference type="EMBL" id="CRZ09593.1"/>
    </source>
</evidence>
<reference evidence="1" key="1">
    <citation type="submission" date="2015-04" db="EMBL/GenBank/DDBJ databases">
        <title>The genome sequence of the plant pathogenic Rhizarian Plasmodiophora brassicae reveals insights in its biotrophic life cycle and the origin of chitin synthesis.</title>
        <authorList>
            <person name="Schwelm A."/>
            <person name="Fogelqvist J."/>
            <person name="Knaust A."/>
            <person name="Julke S."/>
            <person name="Lilja T."/>
            <person name="Dhandapani V."/>
            <person name="Bonilla-Rosso G."/>
            <person name="Karlsson M."/>
            <person name="Shevchenko A."/>
            <person name="Choi S.R."/>
            <person name="Kim H.G."/>
            <person name="Park J.Y."/>
            <person name="Lim Y.P."/>
            <person name="Ludwig-Muller J."/>
            <person name="Dixelius C."/>
        </authorList>
    </citation>
    <scope>NUCLEOTIDE SEQUENCE</scope>
    <source>
        <tissue evidence="1">Potato root galls</tissue>
    </source>
</reference>
<proteinExistence type="predicted"/>
<accession>A0A0H5R635</accession>
<evidence type="ECO:0008006" key="2">
    <source>
        <dbReference type="Google" id="ProtNLM"/>
    </source>
</evidence>
<protein>
    <recommendedName>
        <fullName evidence="2">Tim44-like domain-containing protein</fullName>
    </recommendedName>
</protein>